<keyword evidence="3" id="KW-0378">Hydrolase</keyword>
<proteinExistence type="predicted"/>
<keyword evidence="3" id="KW-0031">Aminopeptidase</keyword>
<gene>
    <name evidence="3" type="ORF">SAMN05414137_12316</name>
</gene>
<evidence type="ECO:0000259" key="2">
    <source>
        <dbReference type="Pfam" id="PF00883"/>
    </source>
</evidence>
<keyword evidence="4" id="KW-1185">Reference proteome</keyword>
<dbReference type="SUPFAM" id="SSF53187">
    <property type="entry name" value="Zn-dependent exopeptidases"/>
    <property type="match status" value="1"/>
</dbReference>
<name>A0A1H7X7N1_STRJI</name>
<feature type="region of interest" description="Disordered" evidence="1">
    <location>
        <begin position="41"/>
        <end position="68"/>
    </location>
</feature>
<dbReference type="Proteomes" id="UP000183015">
    <property type="component" value="Unassembled WGS sequence"/>
</dbReference>
<organism evidence="3 4">
    <name type="scientific">Streptacidiphilus jiangxiensis</name>
    <dbReference type="NCBI Taxonomy" id="235985"/>
    <lineage>
        <taxon>Bacteria</taxon>
        <taxon>Bacillati</taxon>
        <taxon>Actinomycetota</taxon>
        <taxon>Actinomycetes</taxon>
        <taxon>Kitasatosporales</taxon>
        <taxon>Streptomycetaceae</taxon>
        <taxon>Streptacidiphilus</taxon>
    </lineage>
</organism>
<accession>A0A1H7X7N1</accession>
<dbReference type="GO" id="GO:0070006">
    <property type="term" value="F:metalloaminopeptidase activity"/>
    <property type="evidence" value="ECO:0007669"/>
    <property type="project" value="InterPro"/>
</dbReference>
<reference evidence="4" key="1">
    <citation type="submission" date="2016-10" db="EMBL/GenBank/DDBJ databases">
        <authorList>
            <person name="Varghese N."/>
        </authorList>
    </citation>
    <scope>NUCLEOTIDE SEQUENCE [LARGE SCALE GENOMIC DNA]</scope>
    <source>
        <strain evidence="4">DSM 45096 / BCRC 16803 / CGMCC 4.1857 / CIP 109030 / JCM 12277 / KCTC 19219 / NBRC 100920 / 33214</strain>
    </source>
</reference>
<evidence type="ECO:0000313" key="4">
    <source>
        <dbReference type="Proteomes" id="UP000183015"/>
    </source>
</evidence>
<sequence>MLADALAKAHELDLDPIVDVATLTGACIAALGTHVDTTFAEDASHPATDRQRSAPWRPGATSPSAPSG</sequence>
<dbReference type="EMBL" id="FOAZ01000023">
    <property type="protein sequence ID" value="SEM29693.1"/>
    <property type="molecule type" value="Genomic_DNA"/>
</dbReference>
<dbReference type="GO" id="GO:0046872">
    <property type="term" value="F:metal ion binding"/>
    <property type="evidence" value="ECO:0007669"/>
    <property type="project" value="InterPro"/>
</dbReference>
<evidence type="ECO:0000256" key="1">
    <source>
        <dbReference type="SAM" id="MobiDB-lite"/>
    </source>
</evidence>
<keyword evidence="3" id="KW-0645">Protease</keyword>
<protein>
    <submittedName>
        <fullName evidence="3">Leucyl aminopeptidase</fullName>
    </submittedName>
</protein>
<evidence type="ECO:0000313" key="3">
    <source>
        <dbReference type="EMBL" id="SEM29693.1"/>
    </source>
</evidence>
<dbReference type="AlphaFoldDB" id="A0A1H7X7N1"/>
<dbReference type="GO" id="GO:0006508">
    <property type="term" value="P:proteolysis"/>
    <property type="evidence" value="ECO:0007669"/>
    <property type="project" value="InterPro"/>
</dbReference>
<dbReference type="Gene3D" id="3.40.630.10">
    <property type="entry name" value="Zn peptidases"/>
    <property type="match status" value="1"/>
</dbReference>
<dbReference type="RefSeq" id="WP_075004177.1">
    <property type="nucleotide sequence ID" value="NZ_BBPN01000048.1"/>
</dbReference>
<feature type="domain" description="Cytosol aminopeptidase" evidence="2">
    <location>
        <begin position="1"/>
        <end position="44"/>
    </location>
</feature>
<dbReference type="Pfam" id="PF00883">
    <property type="entry name" value="Peptidase_M17"/>
    <property type="match status" value="1"/>
</dbReference>
<feature type="compositionally biased region" description="Basic and acidic residues" evidence="1">
    <location>
        <begin position="42"/>
        <end position="52"/>
    </location>
</feature>
<dbReference type="InterPro" id="IPR000819">
    <property type="entry name" value="Peptidase_M17_C"/>
</dbReference>